<protein>
    <submittedName>
        <fullName evidence="2">Uncharacterized protein</fullName>
    </submittedName>
</protein>
<evidence type="ECO:0000256" key="1">
    <source>
        <dbReference type="SAM" id="MobiDB-lite"/>
    </source>
</evidence>
<feature type="region of interest" description="Disordered" evidence="1">
    <location>
        <begin position="406"/>
        <end position="433"/>
    </location>
</feature>
<dbReference type="HOGENOM" id="CLU_030995_0_0_1"/>
<organism evidence="2 3">
    <name type="scientific">Huiozyma naganishii (strain ATCC MYA-139 / BCRC 22969 / CBS 8797 / KCTC 17520 / NBRC 10181 / NCYC 3082 / Yp74L-3)</name>
    <name type="common">Yeast</name>
    <name type="synonym">Kazachstania naganishii</name>
    <dbReference type="NCBI Taxonomy" id="1071383"/>
    <lineage>
        <taxon>Eukaryota</taxon>
        <taxon>Fungi</taxon>
        <taxon>Dikarya</taxon>
        <taxon>Ascomycota</taxon>
        <taxon>Saccharomycotina</taxon>
        <taxon>Saccharomycetes</taxon>
        <taxon>Saccharomycetales</taxon>
        <taxon>Saccharomycetaceae</taxon>
        <taxon>Huiozyma</taxon>
    </lineage>
</organism>
<dbReference type="OMA" id="QFYEDKK"/>
<dbReference type="GeneID" id="34527632"/>
<reference evidence="3" key="2">
    <citation type="submission" date="2012-08" db="EMBL/GenBank/DDBJ databases">
        <title>Genome sequence of Kazachstania naganishii.</title>
        <authorList>
            <person name="Gordon J.L."/>
            <person name="Armisen D."/>
            <person name="Proux-Wera E."/>
            <person name="OhEigeartaigh S.S."/>
            <person name="Byrne K.P."/>
            <person name="Wolfe K.H."/>
        </authorList>
    </citation>
    <scope>NUCLEOTIDE SEQUENCE [LARGE SCALE GENOMIC DNA]</scope>
    <source>
        <strain evidence="3">ATCC MYA-139 / BCRC 22969 / CBS 8797 / CCRC 22969 / KCTC 17520 / NBRC 10181 / NCYC 3082</strain>
    </source>
</reference>
<proteinExistence type="predicted"/>
<dbReference type="AlphaFoldDB" id="J7S933"/>
<feature type="compositionally biased region" description="Acidic residues" evidence="1">
    <location>
        <begin position="409"/>
        <end position="419"/>
    </location>
</feature>
<dbReference type="GO" id="GO:0042147">
    <property type="term" value="P:retrograde transport, endosome to Golgi"/>
    <property type="evidence" value="ECO:0007669"/>
    <property type="project" value="EnsemblFungi"/>
</dbReference>
<evidence type="ECO:0000313" key="3">
    <source>
        <dbReference type="Proteomes" id="UP000006310"/>
    </source>
</evidence>
<evidence type="ECO:0000313" key="2">
    <source>
        <dbReference type="EMBL" id="CCK71889.1"/>
    </source>
</evidence>
<dbReference type="GO" id="GO:0034066">
    <property type="term" value="C:Ric1-Rgp1 guanyl-nucleotide exchange factor complex"/>
    <property type="evidence" value="ECO:0007669"/>
    <property type="project" value="EnsemblFungi"/>
</dbReference>
<dbReference type="GO" id="GO:0005829">
    <property type="term" value="C:cytosol"/>
    <property type="evidence" value="ECO:0007669"/>
    <property type="project" value="GOC"/>
</dbReference>
<reference evidence="2 3" key="1">
    <citation type="journal article" date="2011" name="Proc. Natl. Acad. Sci. U.S.A.">
        <title>Evolutionary erosion of yeast sex chromosomes by mating-type switching accidents.</title>
        <authorList>
            <person name="Gordon J.L."/>
            <person name="Armisen D."/>
            <person name="Proux-Wera E."/>
            <person name="Oheigeartaigh S.S."/>
            <person name="Byrne K.P."/>
            <person name="Wolfe K.H."/>
        </authorList>
    </citation>
    <scope>NUCLEOTIDE SEQUENCE [LARGE SCALE GENOMIC DNA]</scope>
    <source>
        <strain evidence="3">ATCC MYA-139 / BCRC 22969 / CBS 8797 / CCRC 22969 / KCTC 17520 / NBRC 10181 / NCYC 3082</strain>
    </source>
</reference>
<dbReference type="eggNOG" id="KOG4469">
    <property type="taxonomic scope" value="Eukaryota"/>
</dbReference>
<gene>
    <name evidence="2" type="primary">KNAG0I00980</name>
    <name evidence="2" type="ordered locus">KNAG_0I00980</name>
</gene>
<dbReference type="RefSeq" id="XP_022466134.1">
    <property type="nucleotide sequence ID" value="XM_022609771.1"/>
</dbReference>
<accession>J7S933</accession>
<dbReference type="InterPro" id="IPR014848">
    <property type="entry name" value="Rgp1"/>
</dbReference>
<dbReference type="PANTHER" id="PTHR12507">
    <property type="entry name" value="REDUCED GROWTH PHENOTYPE 1 RGP1, YEAST -RELATED"/>
    <property type="match status" value="1"/>
</dbReference>
<dbReference type="GO" id="GO:0005085">
    <property type="term" value="F:guanyl-nucleotide exchange factor activity"/>
    <property type="evidence" value="ECO:0007669"/>
    <property type="project" value="EnsemblFungi"/>
</dbReference>
<dbReference type="STRING" id="1071383.J7S933"/>
<dbReference type="GO" id="GO:0000139">
    <property type="term" value="C:Golgi membrane"/>
    <property type="evidence" value="ECO:0007669"/>
    <property type="project" value="EnsemblFungi"/>
</dbReference>
<dbReference type="KEGG" id="kng:KNAG_0I00980"/>
<dbReference type="Pfam" id="PF08737">
    <property type="entry name" value="Rgp1"/>
    <property type="match status" value="1"/>
</dbReference>
<name>J7S933_HUIN7</name>
<dbReference type="EMBL" id="HE978322">
    <property type="protein sequence ID" value="CCK71889.1"/>
    <property type="molecule type" value="Genomic_DNA"/>
</dbReference>
<dbReference type="Proteomes" id="UP000006310">
    <property type="component" value="Chromosome 9"/>
</dbReference>
<keyword evidence="3" id="KW-1185">Reference proteome</keyword>
<dbReference type="OrthoDB" id="1918at2759"/>
<sequence length="647" mass="73414">MHTHKVESFLVTDNVRLEIVHESNPYFAGEHISLVIRLRHLGSLREQAHWRSRIDQLHRDIEERLDREHAGESAEQEQSKLEGPSAWSMKFLFGAFRADEGPQQTEAADGESTDLPADVTTEDEEGFRQFIMKQLRQHKPVDLISAYVQVAGMFQYNLDVIAEDQLQNKGAKIVGFDVLEGAGAWNKVTQQHELSQYSNSSYEFTANLDSRYVLTPGANTGNDNSNAQYSEDYKELPTFLIPQTLLFSEISLQPGEVKTFHFKSTKLPVDLCPSYTHSRNVAVNYSLQFGVSTLSHDEIVPYKTRIPITIAPFVDSNSGQYTAMVDKVPTIMQPGTIKEVNVKQKRSPSSASMFTRRSSGNLLNDKLSNDTIKLMKQKFIELVEDNKVGAMDIDQLVDKQLEVQFGNAEDSETNEDPFETGDAGIKPSSTTRDNIMGLKRSIPKNLSKKLMKQDQENGNPKTLISQLDSSLQRSYVINRNGTLIAKIGFSKLFYTTNDDIDLVIYPEPHTGFKISAVNVSLESAELLNKTYVLQSEQVRPFYHNVSDARSVCYDECQSIPLKLLIPRTPRNQISSQFRTNIFELKWVLSFQFILIDRRESDDGQNLFQFYEDKKGALYHSKKTMEGEEFSFKMPICILPSSKNFGGW</sequence>